<dbReference type="GO" id="GO:0005509">
    <property type="term" value="F:calcium ion binding"/>
    <property type="evidence" value="ECO:0007669"/>
    <property type="project" value="InterPro"/>
</dbReference>
<dbReference type="SUPFAM" id="SSF47473">
    <property type="entry name" value="EF-hand"/>
    <property type="match status" value="1"/>
</dbReference>
<dbReference type="Gene3D" id="1.10.238.10">
    <property type="entry name" value="EF-hand"/>
    <property type="match status" value="1"/>
</dbReference>
<evidence type="ECO:0000313" key="4">
    <source>
        <dbReference type="EMBL" id="ANW00321.1"/>
    </source>
</evidence>
<reference evidence="4 5" key="1">
    <citation type="submission" date="2016-07" db="EMBL/GenBank/DDBJ databases">
        <title>Complete genome sequence of Bradyrhizobium icense LMTR 13T, a potential inoculant strain isolated from lima bean (Phaseolus lunatus) in Peru.</title>
        <authorList>
            <person name="Ormeno-Orrillo E."/>
            <person name="Duran D."/>
            <person name="Rogel M.A."/>
            <person name="Rey L."/>
            <person name="Imperial J."/>
            <person name="Ruiz-Argueso T."/>
            <person name="Martinez-Romero E."/>
        </authorList>
    </citation>
    <scope>NUCLEOTIDE SEQUENCE [LARGE SCALE GENOMIC DNA]</scope>
    <source>
        <strain evidence="4 5">LMTR 13</strain>
    </source>
</reference>
<protein>
    <submittedName>
        <fullName evidence="4">Calcium-binding protein</fullName>
    </submittedName>
</protein>
<dbReference type="SMART" id="SM00054">
    <property type="entry name" value="EFh"/>
    <property type="match status" value="1"/>
</dbReference>
<dbReference type="STRING" id="1274631.LMTR13_09225"/>
<organism evidence="4 5">
    <name type="scientific">Bradyrhizobium icense</name>
    <dbReference type="NCBI Taxonomy" id="1274631"/>
    <lineage>
        <taxon>Bacteria</taxon>
        <taxon>Pseudomonadati</taxon>
        <taxon>Pseudomonadota</taxon>
        <taxon>Alphaproteobacteria</taxon>
        <taxon>Hyphomicrobiales</taxon>
        <taxon>Nitrobacteraceae</taxon>
        <taxon>Bradyrhizobium</taxon>
    </lineage>
</organism>
<feature type="chain" id="PRO_5008530337" evidence="2">
    <location>
        <begin position="22"/>
        <end position="146"/>
    </location>
</feature>
<dbReference type="KEGG" id="bic:LMTR13_09225"/>
<dbReference type="Pfam" id="PF13202">
    <property type="entry name" value="EF-hand_5"/>
    <property type="match status" value="1"/>
</dbReference>
<keyword evidence="5" id="KW-1185">Reference proteome</keyword>
<dbReference type="PROSITE" id="PS50222">
    <property type="entry name" value="EF_HAND_2"/>
    <property type="match status" value="1"/>
</dbReference>
<dbReference type="CDD" id="cd00051">
    <property type="entry name" value="EFh"/>
    <property type="match status" value="1"/>
</dbReference>
<dbReference type="RefSeq" id="WP_065727600.1">
    <property type="nucleotide sequence ID" value="NZ_CP016428.1"/>
</dbReference>
<evidence type="ECO:0000313" key="5">
    <source>
        <dbReference type="Proteomes" id="UP000092839"/>
    </source>
</evidence>
<evidence type="ECO:0000259" key="3">
    <source>
        <dbReference type="PROSITE" id="PS50222"/>
    </source>
</evidence>
<dbReference type="PROSITE" id="PS00018">
    <property type="entry name" value="EF_HAND_1"/>
    <property type="match status" value="1"/>
</dbReference>
<sequence length="146" mass="15357">MRRPTIAAALLFTTLSYPAFAQSPADHEGHHPGADQVPAPTQTTPAAGQPGGRQGTMGGGGMMGGGMMGGRMMGRGMMGADAMGSPIMFRMMFALMDADSDGTISLPEFQVAHERIFKAMDSSKDSKLTLKEMLAFMHGTRSSVSQ</sequence>
<dbReference type="EMBL" id="CP016428">
    <property type="protein sequence ID" value="ANW00321.1"/>
    <property type="molecule type" value="Genomic_DNA"/>
</dbReference>
<feature type="compositionally biased region" description="Gly residues" evidence="1">
    <location>
        <begin position="49"/>
        <end position="64"/>
    </location>
</feature>
<name>A0A1B1UC56_9BRAD</name>
<dbReference type="InterPro" id="IPR002048">
    <property type="entry name" value="EF_hand_dom"/>
</dbReference>
<accession>A0A1B1UC56</accession>
<feature type="domain" description="EF-hand" evidence="3">
    <location>
        <begin position="84"/>
        <end position="119"/>
    </location>
</feature>
<dbReference type="InterPro" id="IPR018247">
    <property type="entry name" value="EF_Hand_1_Ca_BS"/>
</dbReference>
<feature type="region of interest" description="Disordered" evidence="1">
    <location>
        <begin position="22"/>
        <end position="64"/>
    </location>
</feature>
<evidence type="ECO:0000256" key="1">
    <source>
        <dbReference type="SAM" id="MobiDB-lite"/>
    </source>
</evidence>
<dbReference type="AlphaFoldDB" id="A0A1B1UC56"/>
<evidence type="ECO:0000256" key="2">
    <source>
        <dbReference type="SAM" id="SignalP"/>
    </source>
</evidence>
<feature type="signal peptide" evidence="2">
    <location>
        <begin position="1"/>
        <end position="21"/>
    </location>
</feature>
<keyword evidence="2" id="KW-0732">Signal</keyword>
<gene>
    <name evidence="4" type="ORF">LMTR13_09225</name>
</gene>
<dbReference type="InterPro" id="IPR011992">
    <property type="entry name" value="EF-hand-dom_pair"/>
</dbReference>
<dbReference type="Proteomes" id="UP000092839">
    <property type="component" value="Chromosome"/>
</dbReference>
<proteinExistence type="predicted"/>